<name>U5MQX6_CLOSA</name>
<gene>
    <name evidence="1" type="ORF">CLSA_c19030</name>
</gene>
<protein>
    <recommendedName>
        <fullName evidence="3">Transposase, Mutator family</fullName>
    </recommendedName>
</protein>
<dbReference type="AlphaFoldDB" id="U5MQX6"/>
<evidence type="ECO:0008006" key="3">
    <source>
        <dbReference type="Google" id="ProtNLM"/>
    </source>
</evidence>
<reference evidence="1 2" key="1">
    <citation type="journal article" date="2013" name="Genome Announc.">
        <title>Complete Genome Sequence of the Solvent Producer Clostridium saccharobutylicum NCP262 (DSM 13864).</title>
        <authorList>
            <person name="Poehlein A."/>
            <person name="Hartwich K."/>
            <person name="Krabben P."/>
            <person name="Ehrenreich A."/>
            <person name="Liebl W."/>
            <person name="Durre P."/>
            <person name="Gottschalk G."/>
            <person name="Daniel R."/>
        </authorList>
    </citation>
    <scope>NUCLEOTIDE SEQUENCE [LARGE SCALE GENOMIC DNA]</scope>
    <source>
        <strain evidence="1">DSM 13864</strain>
    </source>
</reference>
<keyword evidence="2" id="KW-1185">Reference proteome</keyword>
<dbReference type="Proteomes" id="UP000017118">
    <property type="component" value="Chromosome"/>
</dbReference>
<evidence type="ECO:0000313" key="2">
    <source>
        <dbReference type="Proteomes" id="UP000017118"/>
    </source>
</evidence>
<dbReference type="EMBL" id="CP006721">
    <property type="protein sequence ID" value="AGX42888.1"/>
    <property type="molecule type" value="Genomic_DNA"/>
</dbReference>
<evidence type="ECO:0000313" key="1">
    <source>
        <dbReference type="EMBL" id="AGX42888.1"/>
    </source>
</evidence>
<dbReference type="HOGENOM" id="CLU_036805_13_9_9"/>
<accession>U5MQX6</accession>
<sequence length="45" mass="5418">MIYTTNTFEGFNRQLRKFTKIRTVFLTDDSLQQSLYLATDEVKKR</sequence>
<proteinExistence type="predicted"/>
<dbReference type="KEGG" id="csb:CLSA_c19030"/>
<organism evidence="1 2">
    <name type="scientific">Clostridium saccharobutylicum DSM 13864</name>
    <dbReference type="NCBI Taxonomy" id="1345695"/>
    <lineage>
        <taxon>Bacteria</taxon>
        <taxon>Bacillati</taxon>
        <taxon>Bacillota</taxon>
        <taxon>Clostridia</taxon>
        <taxon>Eubacteriales</taxon>
        <taxon>Clostridiaceae</taxon>
        <taxon>Clostridium</taxon>
    </lineage>
</organism>
<dbReference type="PATRIC" id="fig|1345695.3.peg.1862"/>
<dbReference type="eggNOG" id="COG3328">
    <property type="taxonomic scope" value="Bacteria"/>
</dbReference>